<evidence type="ECO:0000313" key="7">
    <source>
        <dbReference type="EMBL" id="EAY27509.1"/>
    </source>
</evidence>
<gene>
    <name evidence="4" type="primary">msrA</name>
    <name evidence="7" type="ORF">M23134_06910</name>
</gene>
<accession>A1ZQA0</accession>
<feature type="signal peptide" evidence="5">
    <location>
        <begin position="1"/>
        <end position="20"/>
    </location>
</feature>
<dbReference type="PANTHER" id="PTHR43774:SF1">
    <property type="entry name" value="PEPTIDE METHIONINE SULFOXIDE REDUCTASE MSRA 2"/>
    <property type="match status" value="1"/>
</dbReference>
<name>A1ZQA0_MICM2</name>
<dbReference type="PANTHER" id="PTHR43774">
    <property type="entry name" value="PEPTIDE METHIONINE SULFOXIDE REDUCTASE"/>
    <property type="match status" value="1"/>
</dbReference>
<comment type="similarity">
    <text evidence="4">Belongs to the MsrA Met sulfoxide reductase family.</text>
</comment>
<dbReference type="Proteomes" id="UP000004095">
    <property type="component" value="Unassembled WGS sequence"/>
</dbReference>
<keyword evidence="5" id="KW-0732">Signal</keyword>
<dbReference type="InterPro" id="IPR002569">
    <property type="entry name" value="Met_Sox_Rdtase_MsrA_dom"/>
</dbReference>
<feature type="domain" description="Peptide methionine sulphoxide reductase MsrA" evidence="6">
    <location>
        <begin position="47"/>
        <end position="199"/>
    </location>
</feature>
<dbReference type="AlphaFoldDB" id="A1ZQA0"/>
<dbReference type="HAMAP" id="MF_01401">
    <property type="entry name" value="MsrA"/>
    <property type="match status" value="1"/>
</dbReference>
<proteinExistence type="inferred from homology"/>
<evidence type="ECO:0000256" key="5">
    <source>
        <dbReference type="SAM" id="SignalP"/>
    </source>
</evidence>
<keyword evidence="1 4" id="KW-0560">Oxidoreductase</keyword>
<dbReference type="GO" id="GO:0033744">
    <property type="term" value="F:L-methionine:thioredoxin-disulfide S-oxidoreductase activity"/>
    <property type="evidence" value="ECO:0007669"/>
    <property type="project" value="RHEA"/>
</dbReference>
<comment type="caution">
    <text evidence="7">The sequence shown here is derived from an EMBL/GenBank/DDBJ whole genome shotgun (WGS) entry which is preliminary data.</text>
</comment>
<comment type="function">
    <text evidence="4">Has an important function as a repair enzyme for proteins that have been inactivated by oxidation. Catalyzes the reversible oxidation-reduction of methionine sulfoxide in proteins to methionine.</text>
</comment>
<feature type="active site" evidence="4">
    <location>
        <position position="54"/>
    </location>
</feature>
<dbReference type="InterPro" id="IPR036509">
    <property type="entry name" value="Met_Sox_Rdtase_MsrA_sf"/>
</dbReference>
<evidence type="ECO:0000313" key="8">
    <source>
        <dbReference type="Proteomes" id="UP000004095"/>
    </source>
</evidence>
<keyword evidence="8" id="KW-1185">Reference proteome</keyword>
<dbReference type="SUPFAM" id="SSF55068">
    <property type="entry name" value="Peptide methionine sulfoxide reductase"/>
    <property type="match status" value="1"/>
</dbReference>
<dbReference type="PROSITE" id="PS51257">
    <property type="entry name" value="PROKAR_LIPOPROTEIN"/>
    <property type="match status" value="1"/>
</dbReference>
<evidence type="ECO:0000259" key="6">
    <source>
        <dbReference type="Pfam" id="PF01625"/>
    </source>
</evidence>
<sequence>MYNLLKIKMLLVGLMCLAMACNSQNKVSNRTTMTQTNNQPTPEGLEKATLGAGCFWCVEAVFQRLKGVTKVESGYTGGNTKNPTYREICTGTTGHAEVAQVTFDPKVISFAELLEVFWRTHDPTTLNRQGNDVGTQYRSAIFYHSEEQRKIAEKSKKEADAAGIWPNKIVTEVTPLGVYYPAEDSHQNYYNNNRKQGYCVYVIDPKVEKLKKNFADKLK</sequence>
<protein>
    <recommendedName>
        <fullName evidence="4">Peptide methionine sulfoxide reductase MsrA</fullName>
        <shortName evidence="4">Protein-methionine-S-oxide reductase</shortName>
        <ecNumber evidence="4">1.8.4.11</ecNumber>
    </recommendedName>
    <alternativeName>
        <fullName evidence="4">Peptide-methionine (S)-S-oxide reductase</fullName>
        <shortName evidence="4">Peptide Met(O) reductase</shortName>
    </alternativeName>
</protein>
<dbReference type="GO" id="GO:0008113">
    <property type="term" value="F:peptide-methionine (S)-S-oxide reductase activity"/>
    <property type="evidence" value="ECO:0007669"/>
    <property type="project" value="UniProtKB-UniRule"/>
</dbReference>
<evidence type="ECO:0000256" key="1">
    <source>
        <dbReference type="ARBA" id="ARBA00023002"/>
    </source>
</evidence>
<dbReference type="Pfam" id="PF01625">
    <property type="entry name" value="PMSR"/>
    <property type="match status" value="1"/>
</dbReference>
<dbReference type="eggNOG" id="COG0225">
    <property type="taxonomic scope" value="Bacteria"/>
</dbReference>
<organism evidence="7 8">
    <name type="scientific">Microscilla marina ATCC 23134</name>
    <dbReference type="NCBI Taxonomy" id="313606"/>
    <lineage>
        <taxon>Bacteria</taxon>
        <taxon>Pseudomonadati</taxon>
        <taxon>Bacteroidota</taxon>
        <taxon>Cytophagia</taxon>
        <taxon>Cytophagales</taxon>
        <taxon>Microscillaceae</taxon>
        <taxon>Microscilla</taxon>
    </lineage>
</organism>
<dbReference type="Gene3D" id="3.30.1060.10">
    <property type="entry name" value="Peptide methionine sulphoxide reductase MsrA"/>
    <property type="match status" value="1"/>
</dbReference>
<evidence type="ECO:0000256" key="3">
    <source>
        <dbReference type="ARBA" id="ARBA00048782"/>
    </source>
</evidence>
<dbReference type="EC" id="1.8.4.11" evidence="4"/>
<comment type="catalytic activity">
    <reaction evidence="2 4">
        <text>L-methionyl-[protein] + [thioredoxin]-disulfide + H2O = L-methionyl-(S)-S-oxide-[protein] + [thioredoxin]-dithiol</text>
        <dbReference type="Rhea" id="RHEA:14217"/>
        <dbReference type="Rhea" id="RHEA-COMP:10698"/>
        <dbReference type="Rhea" id="RHEA-COMP:10700"/>
        <dbReference type="Rhea" id="RHEA-COMP:12313"/>
        <dbReference type="Rhea" id="RHEA-COMP:12315"/>
        <dbReference type="ChEBI" id="CHEBI:15377"/>
        <dbReference type="ChEBI" id="CHEBI:16044"/>
        <dbReference type="ChEBI" id="CHEBI:29950"/>
        <dbReference type="ChEBI" id="CHEBI:44120"/>
        <dbReference type="ChEBI" id="CHEBI:50058"/>
        <dbReference type="EC" id="1.8.4.11"/>
    </reaction>
</comment>
<evidence type="ECO:0000256" key="2">
    <source>
        <dbReference type="ARBA" id="ARBA00047806"/>
    </source>
</evidence>
<reference evidence="7 8" key="1">
    <citation type="submission" date="2007-01" db="EMBL/GenBank/DDBJ databases">
        <authorList>
            <person name="Haygood M."/>
            <person name="Podell S."/>
            <person name="Anderson C."/>
            <person name="Hopkinson B."/>
            <person name="Roe K."/>
            <person name="Barbeau K."/>
            <person name="Gaasterland T."/>
            <person name="Ferriera S."/>
            <person name="Johnson J."/>
            <person name="Kravitz S."/>
            <person name="Beeson K."/>
            <person name="Sutton G."/>
            <person name="Rogers Y.-H."/>
            <person name="Friedman R."/>
            <person name="Frazier M."/>
            <person name="Venter J.C."/>
        </authorList>
    </citation>
    <scope>NUCLEOTIDE SEQUENCE [LARGE SCALE GENOMIC DNA]</scope>
    <source>
        <strain evidence="7 8">ATCC 23134</strain>
    </source>
</reference>
<dbReference type="NCBIfam" id="TIGR00401">
    <property type="entry name" value="msrA"/>
    <property type="match status" value="1"/>
</dbReference>
<comment type="catalytic activity">
    <reaction evidence="3 4">
        <text>[thioredoxin]-disulfide + L-methionine + H2O = L-methionine (S)-S-oxide + [thioredoxin]-dithiol</text>
        <dbReference type="Rhea" id="RHEA:19993"/>
        <dbReference type="Rhea" id="RHEA-COMP:10698"/>
        <dbReference type="Rhea" id="RHEA-COMP:10700"/>
        <dbReference type="ChEBI" id="CHEBI:15377"/>
        <dbReference type="ChEBI" id="CHEBI:29950"/>
        <dbReference type="ChEBI" id="CHEBI:50058"/>
        <dbReference type="ChEBI" id="CHEBI:57844"/>
        <dbReference type="ChEBI" id="CHEBI:58772"/>
        <dbReference type="EC" id="1.8.4.11"/>
    </reaction>
</comment>
<evidence type="ECO:0000256" key="4">
    <source>
        <dbReference type="HAMAP-Rule" id="MF_01401"/>
    </source>
</evidence>
<dbReference type="EMBL" id="AAWS01000023">
    <property type="protein sequence ID" value="EAY27509.1"/>
    <property type="molecule type" value="Genomic_DNA"/>
</dbReference>
<feature type="chain" id="PRO_5002641573" description="Peptide methionine sulfoxide reductase MsrA" evidence="5">
    <location>
        <begin position="21"/>
        <end position="219"/>
    </location>
</feature>